<protein>
    <submittedName>
        <fullName evidence="3">Peptidoglycan glycosyltransferase</fullName>
    </submittedName>
</protein>
<evidence type="ECO:0000313" key="3">
    <source>
        <dbReference type="EMBL" id="TQM16190.1"/>
    </source>
</evidence>
<evidence type="ECO:0000259" key="2">
    <source>
        <dbReference type="Pfam" id="PF21922"/>
    </source>
</evidence>
<sequence>MNTPVRRVAIAVMAMILLLMGNLTYVQVVQAGDYRSDPRNQRVLLAEYSRKRGQISADGQILASSTETDDRLRYLRQYADGPVYAPVTGYYSVTYGSSGIERAADAVLNGSDDRLFGRRLSDLITGRDPSGGNVVLTLDPEVQKTAYDELTERGYTGSVVALRPQTGEILAMVSTPSFDPNPLASHDADERTSAWQEYNEAEPPVLPNRAISESYPPGSTFKLVDVAAALASGRYTPESQLTAASAITLQGTNTQLQNFNGNACGTGETASLRDALQRSCNTAFAQLASELGEQPLREQAEAFGIGTTDLAVPMPVAASTIGDIPDTAALQQSSIGQRDVALTPLQNAMIVAAIANRGEVMAPYLVSEIQSQELDPVETTEPDRIGTAAVDPAVAATLTEMMVNNENSYSGTGKITGVQIAAKTGTAEHGSDPKSVAPHVWYVAFAPADDPQVALAVLVESGGDRSNLAATGGTVAAPIGRAVIRAALGTER</sequence>
<dbReference type="GO" id="GO:0071972">
    <property type="term" value="F:peptidoglycan L,D-transpeptidase activity"/>
    <property type="evidence" value="ECO:0007669"/>
    <property type="project" value="TreeGrafter"/>
</dbReference>
<dbReference type="Gene3D" id="3.40.710.10">
    <property type="entry name" value="DD-peptidase/beta-lactamase superfamily"/>
    <property type="match status" value="1"/>
</dbReference>
<evidence type="ECO:0000259" key="1">
    <source>
        <dbReference type="Pfam" id="PF00905"/>
    </source>
</evidence>
<feature type="domain" description="Penicillin-binding protein transpeptidase" evidence="1">
    <location>
        <begin position="157"/>
        <end position="484"/>
    </location>
</feature>
<proteinExistence type="predicted"/>
<organism evidence="3 4">
    <name type="scientific">Pseudonocardia kunmingensis</name>
    <dbReference type="NCBI Taxonomy" id="630975"/>
    <lineage>
        <taxon>Bacteria</taxon>
        <taxon>Bacillati</taxon>
        <taxon>Actinomycetota</taxon>
        <taxon>Actinomycetes</taxon>
        <taxon>Pseudonocardiales</taxon>
        <taxon>Pseudonocardiaceae</taxon>
        <taxon>Pseudonocardia</taxon>
    </lineage>
</organism>
<dbReference type="InterPro" id="IPR050515">
    <property type="entry name" value="Beta-lactam/transpept"/>
</dbReference>
<keyword evidence="3" id="KW-0808">Transferase</keyword>
<gene>
    <name evidence="3" type="ORF">FB558_2997</name>
</gene>
<dbReference type="PANTHER" id="PTHR30627:SF24">
    <property type="entry name" value="PENICILLIN-BINDING PROTEIN 4B"/>
    <property type="match status" value="1"/>
</dbReference>
<dbReference type="SUPFAM" id="SSF56601">
    <property type="entry name" value="beta-lactamase/transpeptidase-like"/>
    <property type="match status" value="1"/>
</dbReference>
<keyword evidence="4" id="KW-1185">Reference proteome</keyword>
<dbReference type="RefSeq" id="WP_142053054.1">
    <property type="nucleotide sequence ID" value="NZ_VFPA01000001.1"/>
</dbReference>
<accession>A0A543E3N6</accession>
<dbReference type="EMBL" id="VFPA01000001">
    <property type="protein sequence ID" value="TQM16190.1"/>
    <property type="molecule type" value="Genomic_DNA"/>
</dbReference>
<comment type="caution">
    <text evidence="3">The sequence shown here is derived from an EMBL/GenBank/DDBJ whole genome shotgun (WGS) entry which is preliminary data.</text>
</comment>
<name>A0A543E3N6_9PSEU</name>
<dbReference type="GO" id="GO:0008658">
    <property type="term" value="F:penicillin binding"/>
    <property type="evidence" value="ECO:0007669"/>
    <property type="project" value="InterPro"/>
</dbReference>
<evidence type="ECO:0000313" key="4">
    <source>
        <dbReference type="Proteomes" id="UP000315677"/>
    </source>
</evidence>
<dbReference type="Gene3D" id="3.90.1310.10">
    <property type="entry name" value="Penicillin-binding protein 2a (Domain 2)"/>
    <property type="match status" value="1"/>
</dbReference>
<dbReference type="PANTHER" id="PTHR30627">
    <property type="entry name" value="PEPTIDOGLYCAN D,D-TRANSPEPTIDASE"/>
    <property type="match status" value="1"/>
</dbReference>
<dbReference type="Pfam" id="PF21922">
    <property type="entry name" value="PBP_dimer_2"/>
    <property type="match status" value="1"/>
</dbReference>
<dbReference type="InterPro" id="IPR054120">
    <property type="entry name" value="PBPA_dimer"/>
</dbReference>
<dbReference type="InterPro" id="IPR012338">
    <property type="entry name" value="Beta-lactam/transpept-like"/>
</dbReference>
<dbReference type="InterPro" id="IPR001460">
    <property type="entry name" value="PCN-bd_Tpept"/>
</dbReference>
<dbReference type="Proteomes" id="UP000315677">
    <property type="component" value="Unassembled WGS sequence"/>
</dbReference>
<dbReference type="Pfam" id="PF00905">
    <property type="entry name" value="Transpeptidase"/>
    <property type="match status" value="1"/>
</dbReference>
<dbReference type="GO" id="GO:0016740">
    <property type="term" value="F:transferase activity"/>
    <property type="evidence" value="ECO:0007669"/>
    <property type="project" value="UniProtKB-KW"/>
</dbReference>
<reference evidence="3 4" key="1">
    <citation type="submission" date="2019-06" db="EMBL/GenBank/DDBJ databases">
        <title>Sequencing the genomes of 1000 actinobacteria strains.</title>
        <authorList>
            <person name="Klenk H.-P."/>
        </authorList>
    </citation>
    <scope>NUCLEOTIDE SEQUENCE [LARGE SCALE GENOMIC DNA]</scope>
    <source>
        <strain evidence="3 4">DSM 45301</strain>
    </source>
</reference>
<dbReference type="OrthoDB" id="9766847at2"/>
<dbReference type="AlphaFoldDB" id="A0A543E3N6"/>
<feature type="domain" description="Penicillin binding protein A dimerisation" evidence="2">
    <location>
        <begin position="52"/>
        <end position="134"/>
    </location>
</feature>
<dbReference type="GO" id="GO:0005886">
    <property type="term" value="C:plasma membrane"/>
    <property type="evidence" value="ECO:0007669"/>
    <property type="project" value="TreeGrafter"/>
</dbReference>
<dbReference type="GO" id="GO:0071555">
    <property type="term" value="P:cell wall organization"/>
    <property type="evidence" value="ECO:0007669"/>
    <property type="project" value="TreeGrafter"/>
</dbReference>